<dbReference type="OrthoDB" id="7063559at2"/>
<protein>
    <recommendedName>
        <fullName evidence="4">Chemotaxis methyl-accepting receptor HlyB-like 4HB MCP domain-containing protein</fullName>
    </recommendedName>
</protein>
<feature type="transmembrane region" description="Helical" evidence="1">
    <location>
        <begin position="12"/>
        <end position="30"/>
    </location>
</feature>
<evidence type="ECO:0000313" key="2">
    <source>
        <dbReference type="EMBL" id="VAX44418.1"/>
    </source>
</evidence>
<dbReference type="EMBL" id="LS999521">
    <property type="protein sequence ID" value="VAX44418.1"/>
    <property type="molecule type" value="Genomic_DNA"/>
</dbReference>
<keyword evidence="1" id="KW-1133">Transmembrane helix</keyword>
<feature type="transmembrane region" description="Helical" evidence="1">
    <location>
        <begin position="121"/>
        <end position="142"/>
    </location>
</feature>
<evidence type="ECO:0000313" key="3">
    <source>
        <dbReference type="Proteomes" id="UP000294355"/>
    </source>
</evidence>
<evidence type="ECO:0000256" key="1">
    <source>
        <dbReference type="SAM" id="Phobius"/>
    </source>
</evidence>
<evidence type="ECO:0008006" key="4">
    <source>
        <dbReference type="Google" id="ProtNLM"/>
    </source>
</evidence>
<dbReference type="AlphaFoldDB" id="A0A446ZIU9"/>
<keyword evidence="1" id="KW-0472">Membrane</keyword>
<organism evidence="2 3">
    <name type="scientific">Acinetobacter calcoaceticus</name>
    <dbReference type="NCBI Taxonomy" id="471"/>
    <lineage>
        <taxon>Bacteria</taxon>
        <taxon>Pseudomonadati</taxon>
        <taxon>Pseudomonadota</taxon>
        <taxon>Gammaproteobacteria</taxon>
        <taxon>Moraxellales</taxon>
        <taxon>Moraxellaceae</taxon>
        <taxon>Acinetobacter</taxon>
        <taxon>Acinetobacter calcoaceticus/baumannii complex</taxon>
    </lineage>
</organism>
<proteinExistence type="predicted"/>
<keyword evidence="1" id="KW-0812">Transmembrane</keyword>
<name>A0A446ZIU9_ACICA</name>
<accession>A0A446ZIU9</accession>
<gene>
    <name evidence="2" type="ORF">AC2117_01600</name>
</gene>
<dbReference type="RefSeq" id="WP_133973232.1">
    <property type="nucleotide sequence ID" value="NZ_LS999521.1"/>
</dbReference>
<dbReference type="Proteomes" id="UP000294355">
    <property type="component" value="Chromosome"/>
</dbReference>
<sequence length="150" mass="17350">MSLEIPLDRLDKFLAIGGLALIFWAINISLSNYERTEIYRIKALVKVQETTFKYNDYADTVNKSINIHNNAIKNKKDLSKYKNEILINLKESEKKGIETEKVILENLEATYTLVLYERIKLFWLIITAVLTIIGIIVSLIGFKSWVKNPN</sequence>
<reference evidence="2 3" key="1">
    <citation type="submission" date="2018-08" db="EMBL/GenBank/DDBJ databases">
        <authorList>
            <person name="Gonzaga-Molto A."/>
        </authorList>
    </citation>
    <scope>NUCLEOTIDE SEQUENCE [LARGE SCALE GENOMIC DNA]</scope>
    <source>
        <strain evidence="2">Acinetobacter calcoaceticus str. 2117</strain>
    </source>
</reference>